<reference evidence="2" key="1">
    <citation type="submission" date="2024-06" db="EMBL/GenBank/DDBJ databases">
        <authorList>
            <person name="Chang H.C."/>
            <person name="Mun S.Y."/>
        </authorList>
    </citation>
    <scope>NUCLEOTIDE SEQUENCE [LARGE SCALE GENOMIC DNA]</scope>
    <source>
        <strain evidence="2">KT1</strain>
    </source>
</reference>
<dbReference type="InterPro" id="IPR057006">
    <property type="entry name" value="Phage_TAC_19"/>
</dbReference>
<dbReference type="EMBL" id="CP104778">
    <property type="protein sequence ID" value="WPC20860.1"/>
    <property type="molecule type" value="Genomic_DNA"/>
</dbReference>
<name>A0ABZ0Q1N6_9LACO</name>
<protein>
    <submittedName>
        <fullName evidence="1">Uncharacterized protein</fullName>
    </submittedName>
</protein>
<accession>A0ABZ0Q1N6</accession>
<dbReference type="NCBIfam" id="NF047360">
    <property type="entry name" value="tail_chap_PVL"/>
    <property type="match status" value="1"/>
</dbReference>
<dbReference type="Proteomes" id="UP001302696">
    <property type="component" value="Chromosome"/>
</dbReference>
<evidence type="ECO:0000313" key="1">
    <source>
        <dbReference type="EMBL" id="WPC20860.1"/>
    </source>
</evidence>
<gene>
    <name evidence="1" type="ORF">N6G96_05995</name>
</gene>
<sequence length="114" mass="12949">MAKEITIQILNEKGNKQTFKQNFIPASKVIRALDLIEQNNSERPMRDVIAERLNFMVEVFDNPKITEETLLDGINGIDLMNTLFDFICNVAGVDPKAMLAMETESQSKKQDDKS</sequence>
<dbReference type="RefSeq" id="WP_323708948.1">
    <property type="nucleotide sequence ID" value="NZ_CP104778.1"/>
</dbReference>
<evidence type="ECO:0000313" key="2">
    <source>
        <dbReference type="Proteomes" id="UP001302696"/>
    </source>
</evidence>
<organism evidence="1 2">
    <name type="scientific">Pediococcus inopinatus</name>
    <dbReference type="NCBI Taxonomy" id="114090"/>
    <lineage>
        <taxon>Bacteria</taxon>
        <taxon>Bacillati</taxon>
        <taxon>Bacillota</taxon>
        <taxon>Bacilli</taxon>
        <taxon>Lactobacillales</taxon>
        <taxon>Lactobacillaceae</taxon>
        <taxon>Pediococcus</taxon>
    </lineage>
</organism>
<keyword evidence="2" id="KW-1185">Reference proteome</keyword>
<proteinExistence type="predicted"/>
<dbReference type="Pfam" id="PF23857">
    <property type="entry name" value="Phage_TAC_19"/>
    <property type="match status" value="1"/>
</dbReference>